<sequence length="91" mass="10638">MGTKAVLQYRHSEQKPVCFKEYDEEGRVTRWVEMGLALEDRLQHHRHCVVAGTSKVAVHNIEGQHLVEAPELSLPFIDYTFKHFDTFNNDR</sequence>
<evidence type="ECO:0000313" key="2">
    <source>
        <dbReference type="Proteomes" id="UP000235672"/>
    </source>
</evidence>
<reference evidence="1 2" key="1">
    <citation type="submission" date="2016-05" db="EMBL/GenBank/DDBJ databases">
        <title>A degradative enzymes factory behind the ericoid mycorrhizal symbiosis.</title>
        <authorList>
            <consortium name="DOE Joint Genome Institute"/>
            <person name="Martino E."/>
            <person name="Morin E."/>
            <person name="Grelet G."/>
            <person name="Kuo A."/>
            <person name="Kohler A."/>
            <person name="Daghino S."/>
            <person name="Barry K."/>
            <person name="Choi C."/>
            <person name="Cichocki N."/>
            <person name="Clum A."/>
            <person name="Copeland A."/>
            <person name="Hainaut M."/>
            <person name="Haridas S."/>
            <person name="Labutti K."/>
            <person name="Lindquist E."/>
            <person name="Lipzen A."/>
            <person name="Khouja H.-R."/>
            <person name="Murat C."/>
            <person name="Ohm R."/>
            <person name="Olson A."/>
            <person name="Spatafora J."/>
            <person name="Veneault-Fourrey C."/>
            <person name="Henrissat B."/>
            <person name="Grigoriev I."/>
            <person name="Martin F."/>
            <person name="Perotto S."/>
        </authorList>
    </citation>
    <scope>NUCLEOTIDE SEQUENCE [LARGE SCALE GENOMIC DNA]</scope>
    <source>
        <strain evidence="1 2">UAMH 7357</strain>
    </source>
</reference>
<accession>A0A2J6QGK8</accession>
<organism evidence="1 2">
    <name type="scientific">Hyaloscypha hepaticicola</name>
    <dbReference type="NCBI Taxonomy" id="2082293"/>
    <lineage>
        <taxon>Eukaryota</taxon>
        <taxon>Fungi</taxon>
        <taxon>Dikarya</taxon>
        <taxon>Ascomycota</taxon>
        <taxon>Pezizomycotina</taxon>
        <taxon>Leotiomycetes</taxon>
        <taxon>Helotiales</taxon>
        <taxon>Hyaloscyphaceae</taxon>
        <taxon>Hyaloscypha</taxon>
    </lineage>
</organism>
<proteinExistence type="predicted"/>
<dbReference type="EMBL" id="KZ613470">
    <property type="protein sequence ID" value="PMD25372.1"/>
    <property type="molecule type" value="Genomic_DNA"/>
</dbReference>
<evidence type="ECO:0000313" key="1">
    <source>
        <dbReference type="EMBL" id="PMD25372.1"/>
    </source>
</evidence>
<dbReference type="AlphaFoldDB" id="A0A2J6QGK8"/>
<name>A0A2J6QGK8_9HELO</name>
<gene>
    <name evidence="1" type="ORF">NA56DRAFT_699296</name>
</gene>
<dbReference type="Proteomes" id="UP000235672">
    <property type="component" value="Unassembled WGS sequence"/>
</dbReference>
<keyword evidence="2" id="KW-1185">Reference proteome</keyword>
<protein>
    <submittedName>
        <fullName evidence="1">Uncharacterized protein</fullName>
    </submittedName>
</protein>